<reference evidence="1 2" key="1">
    <citation type="journal article" date="2015" name="Genome Announc.">
        <title>Expanding the biotechnology potential of lactobacilli through comparative genomics of 213 strains and associated genera.</title>
        <authorList>
            <person name="Sun Z."/>
            <person name="Harris H.M."/>
            <person name="McCann A."/>
            <person name="Guo C."/>
            <person name="Argimon S."/>
            <person name="Zhang W."/>
            <person name="Yang X."/>
            <person name="Jeffery I.B."/>
            <person name="Cooney J.C."/>
            <person name="Kagawa T.F."/>
            <person name="Liu W."/>
            <person name="Song Y."/>
            <person name="Salvetti E."/>
            <person name="Wrobel A."/>
            <person name="Rasinkangas P."/>
            <person name="Parkhill J."/>
            <person name="Rea M.C."/>
            <person name="O'Sullivan O."/>
            <person name="Ritari J."/>
            <person name="Douillard F.P."/>
            <person name="Paul Ross R."/>
            <person name="Yang R."/>
            <person name="Briner A.E."/>
            <person name="Felis G.E."/>
            <person name="de Vos W.M."/>
            <person name="Barrangou R."/>
            <person name="Klaenhammer T.R."/>
            <person name="Caufield P.W."/>
            <person name="Cui Y."/>
            <person name="Zhang H."/>
            <person name="O'Toole P.W."/>
        </authorList>
    </citation>
    <scope>NUCLEOTIDE SEQUENCE [LARGE SCALE GENOMIC DNA]</scope>
    <source>
        <strain evidence="1 2">DSM 17758</strain>
    </source>
</reference>
<organism evidence="1 2">
    <name type="scientific">Lapidilactobacillus concavus DSM 17758</name>
    <dbReference type="NCBI Taxonomy" id="1423735"/>
    <lineage>
        <taxon>Bacteria</taxon>
        <taxon>Bacillati</taxon>
        <taxon>Bacillota</taxon>
        <taxon>Bacilli</taxon>
        <taxon>Lactobacillales</taxon>
        <taxon>Lactobacillaceae</taxon>
        <taxon>Lapidilactobacillus</taxon>
    </lineage>
</organism>
<keyword evidence="2" id="KW-1185">Reference proteome</keyword>
<name>A0A0R1VZL6_9LACO</name>
<dbReference type="EMBL" id="AZFX01000087">
    <property type="protein sequence ID" value="KRM08499.1"/>
    <property type="molecule type" value="Genomic_DNA"/>
</dbReference>
<dbReference type="RefSeq" id="WP_057825420.1">
    <property type="nucleotide sequence ID" value="NZ_AZFX01000087.1"/>
</dbReference>
<evidence type="ECO:0000313" key="1">
    <source>
        <dbReference type="EMBL" id="KRM08499.1"/>
    </source>
</evidence>
<proteinExistence type="predicted"/>
<dbReference type="SUPFAM" id="SSF53474">
    <property type="entry name" value="alpha/beta-Hydrolases"/>
    <property type="match status" value="1"/>
</dbReference>
<sequence>MKLVKLKFKAWRWRDHGLLLVVLLLLVFLTSTAYSWTRENIDQLTKWRNSRLSPVIMVPGSSATENRFDSLVDKLNETSPVKHSLLKVKVYSSGKITYSGSIRAKDNEPVIVVGFENNQDGYENIKKQAKFFDMAFAQLQNRYNFNNYKAFGHSNGGLILTAFLEKYASQYDVTLKRLMTLGTPYNFNEATLSHKTQMLADFIKSKKKLPTSLNVYSIAGTEDYDSDGLVPLGSVEAGKYIYQGQVQHYTEITVTGGNAQHSDLPQNQQIVSLIQTDLLDKVDTN</sequence>
<dbReference type="STRING" id="1423735.FC15_GL000567"/>
<dbReference type="Pfam" id="PF06028">
    <property type="entry name" value="DUF915"/>
    <property type="match status" value="1"/>
</dbReference>
<evidence type="ECO:0000313" key="2">
    <source>
        <dbReference type="Proteomes" id="UP000051315"/>
    </source>
</evidence>
<keyword evidence="1" id="KW-0012">Acyltransferase</keyword>
<comment type="caution">
    <text evidence="1">The sequence shown here is derived from an EMBL/GenBank/DDBJ whole genome shotgun (WGS) entry which is preliminary data.</text>
</comment>
<keyword evidence="1" id="KW-0808">Transferase</keyword>
<dbReference type="InterPro" id="IPR010315">
    <property type="entry name" value="DUF915_hydro-like"/>
</dbReference>
<dbReference type="Gene3D" id="3.40.50.1820">
    <property type="entry name" value="alpha/beta hydrolase"/>
    <property type="match status" value="1"/>
</dbReference>
<dbReference type="Proteomes" id="UP000051315">
    <property type="component" value="Unassembled WGS sequence"/>
</dbReference>
<dbReference type="PATRIC" id="fig|1423735.3.peg.594"/>
<dbReference type="GO" id="GO:0016746">
    <property type="term" value="F:acyltransferase activity"/>
    <property type="evidence" value="ECO:0007669"/>
    <property type="project" value="UniProtKB-KW"/>
</dbReference>
<dbReference type="GO" id="GO:0016787">
    <property type="term" value="F:hydrolase activity"/>
    <property type="evidence" value="ECO:0007669"/>
    <property type="project" value="UniProtKB-KW"/>
</dbReference>
<dbReference type="InterPro" id="IPR029058">
    <property type="entry name" value="AB_hydrolase_fold"/>
</dbReference>
<accession>A0A0R1VZL6</accession>
<gene>
    <name evidence="1" type="ORF">FC15_GL000567</name>
</gene>
<dbReference type="OrthoDB" id="2157689at2"/>
<keyword evidence="1" id="KW-0378">Hydrolase</keyword>
<protein>
    <submittedName>
        <fullName evidence="1">Acyltransferase hydrolase with alpha beta hydrolase fold</fullName>
    </submittedName>
</protein>
<dbReference type="AlphaFoldDB" id="A0A0R1VZL6"/>